<evidence type="ECO:0000256" key="11">
    <source>
        <dbReference type="ARBA" id="ARBA00023180"/>
    </source>
</evidence>
<evidence type="ECO:0000256" key="12">
    <source>
        <dbReference type="ARBA" id="ARBA00023224"/>
    </source>
</evidence>
<keyword evidence="9 13" id="KW-0472">Membrane</keyword>
<organism evidence="14 15">
    <name type="scientific">Sciurus vulgaris</name>
    <name type="common">Eurasian red squirrel</name>
    <dbReference type="NCBI Taxonomy" id="55149"/>
    <lineage>
        <taxon>Eukaryota</taxon>
        <taxon>Metazoa</taxon>
        <taxon>Chordata</taxon>
        <taxon>Craniata</taxon>
        <taxon>Vertebrata</taxon>
        <taxon>Euteleostomi</taxon>
        <taxon>Mammalia</taxon>
        <taxon>Eutheria</taxon>
        <taxon>Euarchontoglires</taxon>
        <taxon>Glires</taxon>
        <taxon>Rodentia</taxon>
        <taxon>Sciuromorpha</taxon>
        <taxon>Sciuridae</taxon>
        <taxon>Sciurinae</taxon>
        <taxon>Sciurini</taxon>
        <taxon>Sciurus</taxon>
    </lineage>
</organism>
<dbReference type="GO" id="GO:0016503">
    <property type="term" value="F:pheromone receptor activity"/>
    <property type="evidence" value="ECO:0007669"/>
    <property type="project" value="InterPro"/>
</dbReference>
<evidence type="ECO:0000256" key="2">
    <source>
        <dbReference type="ARBA" id="ARBA00004651"/>
    </source>
</evidence>
<dbReference type="SUPFAM" id="SSF81321">
    <property type="entry name" value="Family A G protein-coupled receptor-like"/>
    <property type="match status" value="1"/>
</dbReference>
<evidence type="ECO:0000256" key="3">
    <source>
        <dbReference type="ARBA" id="ARBA00010663"/>
    </source>
</evidence>
<keyword evidence="4 13" id="KW-1003">Cell membrane</keyword>
<keyword evidence="5 13" id="KW-0589">Pheromone response</keyword>
<reference evidence="14" key="2">
    <citation type="submission" date="2025-09" db="UniProtKB">
        <authorList>
            <consortium name="Ensembl"/>
        </authorList>
    </citation>
    <scope>IDENTIFICATION</scope>
</reference>
<feature type="transmembrane region" description="Helical" evidence="13">
    <location>
        <begin position="236"/>
        <end position="258"/>
    </location>
</feature>
<dbReference type="Gene3D" id="1.20.1070.10">
    <property type="entry name" value="Rhodopsin 7-helix transmembrane proteins"/>
    <property type="match status" value="1"/>
</dbReference>
<evidence type="ECO:0000256" key="6">
    <source>
        <dbReference type="ARBA" id="ARBA00022692"/>
    </source>
</evidence>
<evidence type="ECO:0000256" key="7">
    <source>
        <dbReference type="ARBA" id="ARBA00022989"/>
    </source>
</evidence>
<sequence length="282" mass="31781">MLSVEVVMGMAIIIQTGIGITGNSSLLFPFIYSLFRKRRMRPVEQMIHHLALANALWIICGGIPQAMADFGLQYLLDDIGCKFVFYFYRVAWGNSLSTICLLGGFQAISINPTNSRWVDLKFKALKHVNSTCLLSWMFHLVVNIIVPMKVAGQTRSRNITVHSHFSYCSRLFLNTITESVFSFIFSSVDVICLGFMIWASGTMLFFLHRHKLQVQYIRSTGQSPQTSPETRVKKSILTLVSTFVLFYSLSAAFETYLANTSVIVASCFPAFNCNFNISKEAL</sequence>
<evidence type="ECO:0000313" key="14">
    <source>
        <dbReference type="Ensembl" id="ENSSVLP00005033009.1"/>
    </source>
</evidence>
<dbReference type="InterPro" id="IPR004072">
    <property type="entry name" value="Vmron_rcpt_1"/>
</dbReference>
<dbReference type="GeneTree" id="ENSGT00960000186612"/>
<proteinExistence type="inferred from homology"/>
<protein>
    <recommendedName>
        <fullName evidence="13">Vomeronasal type-1 receptor</fullName>
    </recommendedName>
</protein>
<feature type="transmembrane region" description="Helical" evidence="13">
    <location>
        <begin position="180"/>
        <end position="207"/>
    </location>
</feature>
<keyword evidence="11" id="KW-0325">Glycoprotein</keyword>
<dbReference type="GO" id="GO:0005886">
    <property type="term" value="C:plasma membrane"/>
    <property type="evidence" value="ECO:0007669"/>
    <property type="project" value="UniProtKB-SubCell"/>
</dbReference>
<feature type="transmembrane region" description="Helical" evidence="13">
    <location>
        <begin position="86"/>
        <end position="108"/>
    </location>
</feature>
<evidence type="ECO:0000256" key="13">
    <source>
        <dbReference type="RuleBase" id="RU364061"/>
    </source>
</evidence>
<keyword evidence="8 13" id="KW-0297">G-protein coupled receptor</keyword>
<evidence type="ECO:0000256" key="9">
    <source>
        <dbReference type="ARBA" id="ARBA00023136"/>
    </source>
</evidence>
<comment type="subcellular location">
    <subcellularLocation>
        <location evidence="2 13">Cell membrane</location>
        <topology evidence="2 13">Multi-pass membrane protein</topology>
    </subcellularLocation>
</comment>
<feature type="transmembrane region" description="Helical" evidence="13">
    <location>
        <begin position="12"/>
        <end position="35"/>
    </location>
</feature>
<dbReference type="GO" id="GO:0019236">
    <property type="term" value="P:response to pheromone"/>
    <property type="evidence" value="ECO:0007669"/>
    <property type="project" value="UniProtKB-KW"/>
</dbReference>
<evidence type="ECO:0000256" key="10">
    <source>
        <dbReference type="ARBA" id="ARBA00023170"/>
    </source>
</evidence>
<evidence type="ECO:0000256" key="1">
    <source>
        <dbReference type="ARBA" id="ARBA00003878"/>
    </source>
</evidence>
<dbReference type="PANTHER" id="PTHR24062">
    <property type="entry name" value="VOMERONASAL TYPE-1 RECEPTOR"/>
    <property type="match status" value="1"/>
</dbReference>
<keyword evidence="15" id="KW-1185">Reference proteome</keyword>
<accession>A0A8D2E0H3</accession>
<name>A0A8D2E0H3_SCIVU</name>
<dbReference type="FunFam" id="1.20.1070.10:FF:000033">
    <property type="entry name" value="Vomeronasal type-1 receptor"/>
    <property type="match status" value="1"/>
</dbReference>
<keyword evidence="10 13" id="KW-0675">Receptor</keyword>
<dbReference type="AlphaFoldDB" id="A0A8D2E0H3"/>
<keyword evidence="12 13" id="KW-0807">Transducer</keyword>
<feature type="transmembrane region" description="Helical" evidence="13">
    <location>
        <begin position="47"/>
        <end position="66"/>
    </location>
</feature>
<comment type="similarity">
    <text evidence="3 13">Belongs to the G-protein coupled receptor 1 family.</text>
</comment>
<dbReference type="PRINTS" id="PR01534">
    <property type="entry name" value="VOMERONASL1R"/>
</dbReference>
<keyword evidence="7 13" id="KW-1133">Transmembrane helix</keyword>
<dbReference type="OrthoDB" id="9606139at2759"/>
<dbReference type="Ensembl" id="ENSSVLT00005036590.1">
    <property type="protein sequence ID" value="ENSSVLP00005033009.1"/>
    <property type="gene ID" value="ENSSVLG00005025849.1"/>
</dbReference>
<dbReference type="Proteomes" id="UP000694564">
    <property type="component" value="Chromosome 17"/>
</dbReference>
<reference evidence="14" key="1">
    <citation type="submission" date="2025-08" db="UniProtKB">
        <authorList>
            <consortium name="Ensembl"/>
        </authorList>
    </citation>
    <scope>IDENTIFICATION</scope>
</reference>
<feature type="transmembrane region" description="Helical" evidence="13">
    <location>
        <begin position="128"/>
        <end position="146"/>
    </location>
</feature>
<dbReference type="Pfam" id="PF03402">
    <property type="entry name" value="V1R"/>
    <property type="match status" value="1"/>
</dbReference>
<evidence type="ECO:0000256" key="8">
    <source>
        <dbReference type="ARBA" id="ARBA00023040"/>
    </source>
</evidence>
<comment type="function">
    <text evidence="1">Putative pheromone receptor.</text>
</comment>
<keyword evidence="6 13" id="KW-0812">Transmembrane</keyword>
<evidence type="ECO:0000313" key="15">
    <source>
        <dbReference type="Proteomes" id="UP000694564"/>
    </source>
</evidence>
<evidence type="ECO:0000256" key="4">
    <source>
        <dbReference type="ARBA" id="ARBA00022475"/>
    </source>
</evidence>
<evidence type="ECO:0000256" key="5">
    <source>
        <dbReference type="ARBA" id="ARBA00022507"/>
    </source>
</evidence>